<name>A0A7S8IBN1_9CHLR</name>
<dbReference type="Pfam" id="PF00578">
    <property type="entry name" value="AhpC-TSA"/>
    <property type="match status" value="1"/>
</dbReference>
<dbReference type="Proteomes" id="UP000594468">
    <property type="component" value="Chromosome"/>
</dbReference>
<dbReference type="PANTHER" id="PTHR42852:SF13">
    <property type="entry name" value="PROTEIN DIPZ"/>
    <property type="match status" value="1"/>
</dbReference>
<dbReference type="GO" id="GO:0016491">
    <property type="term" value="F:oxidoreductase activity"/>
    <property type="evidence" value="ECO:0007669"/>
    <property type="project" value="InterPro"/>
</dbReference>
<evidence type="ECO:0000259" key="1">
    <source>
        <dbReference type="PROSITE" id="PS51352"/>
    </source>
</evidence>
<dbReference type="EMBL" id="CP062983">
    <property type="protein sequence ID" value="QPC80625.1"/>
    <property type="molecule type" value="Genomic_DNA"/>
</dbReference>
<dbReference type="Gene3D" id="3.40.30.10">
    <property type="entry name" value="Glutaredoxin"/>
    <property type="match status" value="1"/>
</dbReference>
<protein>
    <submittedName>
        <fullName evidence="2">TlpA family protein disulfide reductase</fullName>
    </submittedName>
</protein>
<keyword evidence="3" id="KW-1185">Reference proteome</keyword>
<dbReference type="SUPFAM" id="SSF52833">
    <property type="entry name" value="Thioredoxin-like"/>
    <property type="match status" value="1"/>
</dbReference>
<dbReference type="PROSITE" id="PS51352">
    <property type="entry name" value="THIOREDOXIN_2"/>
    <property type="match status" value="1"/>
</dbReference>
<dbReference type="InterPro" id="IPR000866">
    <property type="entry name" value="AhpC/TSA"/>
</dbReference>
<feature type="domain" description="Thioredoxin" evidence="1">
    <location>
        <begin position="43"/>
        <end position="186"/>
    </location>
</feature>
<dbReference type="RefSeq" id="WP_195168700.1">
    <property type="nucleotide sequence ID" value="NZ_CP062983.1"/>
</dbReference>
<evidence type="ECO:0000313" key="3">
    <source>
        <dbReference type="Proteomes" id="UP000594468"/>
    </source>
</evidence>
<reference evidence="2 3" key="1">
    <citation type="submission" date="2020-02" db="EMBL/GenBank/DDBJ databases">
        <authorList>
            <person name="Zheng R.K."/>
            <person name="Sun C.M."/>
        </authorList>
    </citation>
    <scope>NUCLEOTIDE SEQUENCE [LARGE SCALE GENOMIC DNA]</scope>
    <source>
        <strain evidence="3">rifampicinis</strain>
    </source>
</reference>
<dbReference type="KEGG" id="pmet:G4Y79_12980"/>
<dbReference type="InterPro" id="IPR013766">
    <property type="entry name" value="Thioredoxin_domain"/>
</dbReference>
<dbReference type="PANTHER" id="PTHR42852">
    <property type="entry name" value="THIOL:DISULFIDE INTERCHANGE PROTEIN DSBE"/>
    <property type="match status" value="1"/>
</dbReference>
<dbReference type="InterPro" id="IPR036249">
    <property type="entry name" value="Thioredoxin-like_sf"/>
</dbReference>
<accession>A0A7S8IBN1</accession>
<proteinExistence type="predicted"/>
<dbReference type="CDD" id="cd02966">
    <property type="entry name" value="TlpA_like_family"/>
    <property type="match status" value="1"/>
</dbReference>
<gene>
    <name evidence="2" type="ORF">G4Y79_12980</name>
</gene>
<sequence length="186" mass="20329">MGKAAFKRAVSALLAFSIIGVAAAILSITGLPQRAQYTGQYVANLGQVAPEVGALAPPIEFDLINSESLPLTSLRGQTVILNFWATWCIPCQIEMPELQVLYDSYNNAETPLTIIGINLGETPEAVAGWVNNFGLTFDIAIDQNRFIEQLYRVRGQPSTYVIGPDGYVQTIYFGPIMMETLRSDLP</sequence>
<dbReference type="AlphaFoldDB" id="A0A7S8IBN1"/>
<organism evidence="2 3">
    <name type="scientific">Phototrophicus methaneseepsis</name>
    <dbReference type="NCBI Taxonomy" id="2710758"/>
    <lineage>
        <taxon>Bacteria</taxon>
        <taxon>Bacillati</taxon>
        <taxon>Chloroflexota</taxon>
        <taxon>Candidatus Thermofontia</taxon>
        <taxon>Phototrophicales</taxon>
        <taxon>Phototrophicaceae</taxon>
        <taxon>Phototrophicus</taxon>
    </lineage>
</organism>
<dbReference type="GO" id="GO:0016209">
    <property type="term" value="F:antioxidant activity"/>
    <property type="evidence" value="ECO:0007669"/>
    <property type="project" value="InterPro"/>
</dbReference>
<evidence type="ECO:0000313" key="2">
    <source>
        <dbReference type="EMBL" id="QPC80625.1"/>
    </source>
</evidence>
<dbReference type="InterPro" id="IPR050553">
    <property type="entry name" value="Thioredoxin_ResA/DsbE_sf"/>
</dbReference>